<name>A0ACC1HMR7_9FUNG</name>
<evidence type="ECO:0000313" key="1">
    <source>
        <dbReference type="EMBL" id="KAJ1677855.1"/>
    </source>
</evidence>
<dbReference type="Proteomes" id="UP001145114">
    <property type="component" value="Unassembled WGS sequence"/>
</dbReference>
<evidence type="ECO:0000313" key="2">
    <source>
        <dbReference type="Proteomes" id="UP001145114"/>
    </source>
</evidence>
<comment type="caution">
    <text evidence="1">The sequence shown here is derived from an EMBL/GenBank/DDBJ whole genome shotgun (WGS) entry which is preliminary data.</text>
</comment>
<keyword evidence="2" id="KW-1185">Reference proteome</keyword>
<reference evidence="1" key="1">
    <citation type="submission" date="2022-06" db="EMBL/GenBank/DDBJ databases">
        <title>Phylogenomic reconstructions and comparative analyses of Kickxellomycotina fungi.</title>
        <authorList>
            <person name="Reynolds N.K."/>
            <person name="Stajich J.E."/>
            <person name="Barry K."/>
            <person name="Grigoriev I.V."/>
            <person name="Crous P."/>
            <person name="Smith M.E."/>
        </authorList>
    </citation>
    <scope>NUCLEOTIDE SEQUENCE</scope>
    <source>
        <strain evidence="1">RSA 2271</strain>
    </source>
</reference>
<accession>A0ACC1HMR7</accession>
<feature type="non-terminal residue" evidence="1">
    <location>
        <position position="426"/>
    </location>
</feature>
<proteinExistence type="predicted"/>
<gene>
    <name evidence="1" type="ORF">EV182_005297</name>
</gene>
<dbReference type="EMBL" id="JAMZIH010001845">
    <property type="protein sequence ID" value="KAJ1677855.1"/>
    <property type="molecule type" value="Genomic_DNA"/>
</dbReference>
<sequence>MKTKIIYCTRILKSLVQFLNAYHGRACILLIDELDAPILDASKDNRDTIRNHMRDMLGPVVKNTEDLLSKCIMASINPISLTDLGSGLNNVTALPLCYASSELNPKDILKRKDLPYQVAFGFTEDEVRKLIATRVFPGRDKEAMVDIALNVARSWYDGYYVFKNYRIYNPWSVMNFIKALTEGEACSSETEVLAKAQPYWIDTGSTELLTEMYDKISRVNPSTSRVLLWMCLDYFNLKDSTEPSDSPQTSIWVGLTQSFFGHTVQETTPYFDEWTKYIKVYIEELDWDSQAENPTLSKFMTMAYYFVYLTMIRESCLKIPNREMLEFWTQLITNKTGSPDEPSLLRGSRSLTESLVSGDLSEFCDGLERDFLEYLAKVDPGTREYFYYEILLMQIRLGIDPSQYDCRSEFSVDSGMAGICMIPESQ</sequence>
<protein>
    <submittedName>
        <fullName evidence="1">Uncharacterized protein</fullName>
    </submittedName>
</protein>
<organism evidence="1 2">
    <name type="scientific">Spiromyces aspiralis</name>
    <dbReference type="NCBI Taxonomy" id="68401"/>
    <lineage>
        <taxon>Eukaryota</taxon>
        <taxon>Fungi</taxon>
        <taxon>Fungi incertae sedis</taxon>
        <taxon>Zoopagomycota</taxon>
        <taxon>Kickxellomycotina</taxon>
        <taxon>Kickxellomycetes</taxon>
        <taxon>Kickxellales</taxon>
        <taxon>Kickxellaceae</taxon>
        <taxon>Spiromyces</taxon>
    </lineage>
</organism>